<dbReference type="PANTHER" id="PTHR33209:SF1">
    <property type="entry name" value="PEPTIDASE S49 DOMAIN-CONTAINING PROTEIN"/>
    <property type="match status" value="1"/>
</dbReference>
<dbReference type="GO" id="GO:0016020">
    <property type="term" value="C:membrane"/>
    <property type="evidence" value="ECO:0007669"/>
    <property type="project" value="UniProtKB-SubCell"/>
</dbReference>
<dbReference type="Gene3D" id="3.90.226.10">
    <property type="entry name" value="2-enoyl-CoA Hydratase, Chain A, domain 1"/>
    <property type="match status" value="3"/>
</dbReference>
<proteinExistence type="inferred from homology"/>
<dbReference type="GO" id="GO:0006465">
    <property type="term" value="P:signal peptide processing"/>
    <property type="evidence" value="ECO:0007669"/>
    <property type="project" value="InterPro"/>
</dbReference>
<dbReference type="Proteomes" id="UP000257323">
    <property type="component" value="Unassembled WGS sequence"/>
</dbReference>
<sequence length="570" mass="64539">MKKRVLWILLIIFFFILIIALGLSYFFYKIGPKEAAVAGNSYLEIKLEGQLEDYSPSIPFLEFFPETTISLYDTWMNLRKAARDPRIKAVVIKFGMLEADWAKMEELRQSVLAFRESGKPVIAYFEESPEADKEYYLATACDRIVLHPLGWLGINGLAAYVPFFKGTLDSLGIKAEFEHIEEYKTAYNQFTESGFTPAHREMLLSIYEDIFNYYLKEIAAARNKTPEEMRQLIDKGYFKGREAMASGLVDELAYEDQLFQKSNLEKYRELTRITNEKYASVRPEGLGLNLGKKVALIFAGGTILSGSAEQVVLGSETFSRWLRAAVKDKSIEAIIVRVDSPGGSAVGSDIIWHELVKARAEKPVVISMSGLAGSGGYWLSLGGHRIIAQPQTLTGSIGVIAGKFSFAGLMEKLGLTADRLVIGKNADAFSPYRSFTPEERKILREEIGYIYEQFLERVATARNLPLEEVERLGRGRVWTGRQARDLKLVDDLGGLFQAMEAARELAGIPPETELRLVVWPARRSLWDLILGRKTELARVRSTVEFLSRTRKTMEIFSRARVWTLMPFWVY</sequence>
<evidence type="ECO:0000259" key="9">
    <source>
        <dbReference type="Pfam" id="PF01343"/>
    </source>
</evidence>
<comment type="similarity">
    <text evidence="2">Belongs to the peptidase S49 family.</text>
</comment>
<evidence type="ECO:0000256" key="1">
    <source>
        <dbReference type="ARBA" id="ARBA00004370"/>
    </source>
</evidence>
<evidence type="ECO:0000256" key="2">
    <source>
        <dbReference type="ARBA" id="ARBA00008683"/>
    </source>
</evidence>
<dbReference type="SUPFAM" id="SSF52096">
    <property type="entry name" value="ClpP/crotonase"/>
    <property type="match status" value="2"/>
</dbReference>
<dbReference type="InterPro" id="IPR002142">
    <property type="entry name" value="Peptidase_S49"/>
</dbReference>
<keyword evidence="6 8" id="KW-0472">Membrane</keyword>
<feature type="active site" description="Proton donor/acceptor" evidence="7">
    <location>
        <position position="184"/>
    </location>
</feature>
<name>A0A3E2BL94_9BACT</name>
<evidence type="ECO:0000256" key="7">
    <source>
        <dbReference type="PIRSR" id="PIRSR001217-1"/>
    </source>
</evidence>
<dbReference type="CDD" id="cd07023">
    <property type="entry name" value="S49_Sppa_N_C"/>
    <property type="match status" value="1"/>
</dbReference>
<feature type="domain" description="Peptidase S49" evidence="9">
    <location>
        <begin position="114"/>
        <end position="262"/>
    </location>
</feature>
<feature type="domain" description="Peptidase S49" evidence="9">
    <location>
        <begin position="359"/>
        <end position="508"/>
    </location>
</feature>
<evidence type="ECO:0000256" key="5">
    <source>
        <dbReference type="ARBA" id="ARBA00022825"/>
    </source>
</evidence>
<dbReference type="InterPro" id="IPR047272">
    <property type="entry name" value="S49_SppA_C"/>
</dbReference>
<feature type="transmembrane region" description="Helical" evidence="8">
    <location>
        <begin position="7"/>
        <end position="28"/>
    </location>
</feature>
<dbReference type="NCBIfam" id="TIGR00706">
    <property type="entry name" value="SppA_dom"/>
    <property type="match status" value="1"/>
</dbReference>
<comment type="subcellular location">
    <subcellularLocation>
        <location evidence="1">Membrane</location>
    </subcellularLocation>
</comment>
<dbReference type="InterPro" id="IPR004634">
    <property type="entry name" value="Pept_S49_pIV"/>
</dbReference>
<evidence type="ECO:0000256" key="3">
    <source>
        <dbReference type="ARBA" id="ARBA00022670"/>
    </source>
</evidence>
<dbReference type="NCBIfam" id="TIGR00705">
    <property type="entry name" value="SppA_67K"/>
    <property type="match status" value="1"/>
</dbReference>
<dbReference type="PANTHER" id="PTHR33209">
    <property type="entry name" value="PROTEASE 4"/>
    <property type="match status" value="1"/>
</dbReference>
<accession>A0A3E2BL94</accession>
<evidence type="ECO:0000256" key="6">
    <source>
        <dbReference type="ARBA" id="ARBA00023136"/>
    </source>
</evidence>
<evidence type="ECO:0000313" key="10">
    <source>
        <dbReference type="EMBL" id="RFT15407.1"/>
    </source>
</evidence>
<dbReference type="GO" id="GO:0008236">
    <property type="term" value="F:serine-type peptidase activity"/>
    <property type="evidence" value="ECO:0007669"/>
    <property type="project" value="UniProtKB-KW"/>
</dbReference>
<evidence type="ECO:0000256" key="4">
    <source>
        <dbReference type="ARBA" id="ARBA00022801"/>
    </source>
</evidence>
<protein>
    <submittedName>
        <fullName evidence="10">Signal peptide peptidase SppA, 36K type</fullName>
    </submittedName>
</protein>
<keyword evidence="4" id="KW-0378">Hydrolase</keyword>
<keyword evidence="8" id="KW-1133">Transmembrane helix</keyword>
<reference evidence="10 11" key="1">
    <citation type="submission" date="2018-08" db="EMBL/GenBank/DDBJ databases">
        <title>Genome analysis of the thermophilic bacterium of the candidate phylum Aminicenantes from deep subsurface aquifer revealed its physiology and ecological role.</title>
        <authorList>
            <person name="Kadnikov V.V."/>
            <person name="Mardanov A.V."/>
            <person name="Beletsky A.V."/>
            <person name="Karnachuk O.V."/>
            <person name="Ravin N.V."/>
        </authorList>
    </citation>
    <scope>NUCLEOTIDE SEQUENCE [LARGE SCALE GENOMIC DNA]</scope>
    <source>
        <strain evidence="10">BY38</strain>
    </source>
</reference>
<keyword evidence="3" id="KW-0645">Protease</keyword>
<dbReference type="InterPro" id="IPR047217">
    <property type="entry name" value="S49_SppA_67K_type_N"/>
</dbReference>
<dbReference type="InterPro" id="IPR029045">
    <property type="entry name" value="ClpP/crotonase-like_dom_sf"/>
</dbReference>
<keyword evidence="8" id="KW-0812">Transmembrane</keyword>
<dbReference type="CDD" id="cd07018">
    <property type="entry name" value="S49_SppA_67K_type"/>
    <property type="match status" value="1"/>
</dbReference>
<evidence type="ECO:0000313" key="11">
    <source>
        <dbReference type="Proteomes" id="UP000257323"/>
    </source>
</evidence>
<keyword evidence="5" id="KW-0720">Serine protease</keyword>
<evidence type="ECO:0000256" key="8">
    <source>
        <dbReference type="SAM" id="Phobius"/>
    </source>
</evidence>
<dbReference type="AlphaFoldDB" id="A0A3E2BL94"/>
<gene>
    <name evidence="10" type="ORF">OP8BY_0297</name>
</gene>
<dbReference type="EMBL" id="QUAH01000009">
    <property type="protein sequence ID" value="RFT15407.1"/>
    <property type="molecule type" value="Genomic_DNA"/>
</dbReference>
<dbReference type="Pfam" id="PF01343">
    <property type="entry name" value="Peptidase_S49"/>
    <property type="match status" value="2"/>
</dbReference>
<comment type="caution">
    <text evidence="10">The sequence shown here is derived from an EMBL/GenBank/DDBJ whole genome shotgun (WGS) entry which is preliminary data.</text>
</comment>
<dbReference type="PIRSF" id="PIRSF001217">
    <property type="entry name" value="Protease_4_SppA"/>
    <property type="match status" value="1"/>
</dbReference>
<dbReference type="InterPro" id="IPR004635">
    <property type="entry name" value="Pept_S49_SppA"/>
</dbReference>
<feature type="active site" description="Nucleophile" evidence="7">
    <location>
        <position position="374"/>
    </location>
</feature>
<organism evidence="10 11">
    <name type="scientific">Candidatus Saccharicenans subterraneus</name>
    <dbReference type="NCBI Taxonomy" id="2508984"/>
    <lineage>
        <taxon>Bacteria</taxon>
        <taxon>Candidatus Aminicenantota</taxon>
        <taxon>Candidatus Aminicenantia</taxon>
        <taxon>Candidatus Aminicenantales</taxon>
        <taxon>Candidatus Saccharicenantaceae</taxon>
        <taxon>Candidatus Saccharicenans</taxon>
    </lineage>
</organism>